<dbReference type="WBParaSite" id="TCNE_0000665901-mRNA-1">
    <property type="protein sequence ID" value="TCNE_0000665901-mRNA-1"/>
    <property type="gene ID" value="TCNE_0000665901"/>
</dbReference>
<name>A0A183UDT9_TOXCA</name>
<evidence type="ECO:0000313" key="2">
    <source>
        <dbReference type="Proteomes" id="UP000050794"/>
    </source>
</evidence>
<dbReference type="AlphaFoldDB" id="A0A183UDT9"/>
<organism evidence="2 3">
    <name type="scientific">Toxocara canis</name>
    <name type="common">Canine roundworm</name>
    <dbReference type="NCBI Taxonomy" id="6265"/>
    <lineage>
        <taxon>Eukaryota</taxon>
        <taxon>Metazoa</taxon>
        <taxon>Ecdysozoa</taxon>
        <taxon>Nematoda</taxon>
        <taxon>Chromadorea</taxon>
        <taxon>Rhabditida</taxon>
        <taxon>Spirurina</taxon>
        <taxon>Ascaridomorpha</taxon>
        <taxon>Ascaridoidea</taxon>
        <taxon>Toxocaridae</taxon>
        <taxon>Toxocara</taxon>
    </lineage>
</organism>
<reference evidence="3" key="1">
    <citation type="submission" date="2016-06" db="UniProtKB">
        <authorList>
            <consortium name="WormBaseParasite"/>
        </authorList>
    </citation>
    <scope>IDENTIFICATION</scope>
</reference>
<protein>
    <submittedName>
        <fullName evidence="3">Zpr1 domain-containing protein</fullName>
    </submittedName>
</protein>
<evidence type="ECO:0000313" key="3">
    <source>
        <dbReference type="WBParaSite" id="TCNE_0000665901-mRNA-1"/>
    </source>
</evidence>
<accession>A0A183UDT9</accession>
<dbReference type="EMBL" id="UYWY01019531">
    <property type="protein sequence ID" value="VDM37980.1"/>
    <property type="molecule type" value="Genomic_DNA"/>
</dbReference>
<sequence>MSSPSGANSERPGAKGVFICLQPNAAMSKKELVIGGDMADRLIPVPLSSAPTDQAIRVVKAFQAGLDRREPSLSGPSAARLREISRQLKLQVEHEGKDYRKIVLRVPFQGDTTRPALNFSSVEAERGGIVGVRAVGGRRS</sequence>
<keyword evidence="2" id="KW-1185">Reference proteome</keyword>
<evidence type="ECO:0000313" key="1">
    <source>
        <dbReference type="EMBL" id="VDM37980.1"/>
    </source>
</evidence>
<reference evidence="1 2" key="2">
    <citation type="submission" date="2018-11" db="EMBL/GenBank/DDBJ databases">
        <authorList>
            <consortium name="Pathogen Informatics"/>
        </authorList>
    </citation>
    <scope>NUCLEOTIDE SEQUENCE [LARGE SCALE GENOMIC DNA]</scope>
</reference>
<dbReference type="Proteomes" id="UP000050794">
    <property type="component" value="Unassembled WGS sequence"/>
</dbReference>
<gene>
    <name evidence="1" type="ORF">TCNE_LOCUS6659</name>
</gene>
<proteinExistence type="predicted"/>